<sequence>MHPSFIPFCPLNWKVKRRTFSKAMNRRLTISHKNNNNMNNKQKMVQLDIREPSPLFLIHFISRIFLCSAEKRIRKLFSSKKMSRFWPSSIALFSILLISIQQTLACVDILFVIDNKTLEVSRSRAIQVAKELPEDQKIRKWVVLSRNDRYVPRVLRNNAELQTVLNTIHGDYDRFLEIATGEIARRTATFQPFVILLFSETPVNQTMTNMWRNISLAPALHIYRIGSLQRSTKMLSEDQEMDFEKLIECGRNQSSLFGFDSSKFHGGNEIRRSPTSTHRPWTSTRGPFVRRLTFYDASQALINQKKKEELSKVDTKFTITRTFKKMTTIPMSTTRRMTTTTIRPKTTKKYLSRSTSKYDAKKTTRSYQTTTRSVQPRKATTKPRSLALTSRNPHSQQKSVQVSSKRSTTSRMKTTTKTPRWATTTRASQSRGTTTKTPMTTRFTRTMQTTRTPWWVTTRWEAKILVKLIKKFSRSVHLSATNTTSKQITTTRTPRRAVATSKVPWWSTTSRAAKHTTTNVPWWATGTRRPKVIDRNLLNSPLREQFRTRQPSLSGITRGSTISKDYHKNFMMGYNYKVPTSEPRNSGKLLQLFHGGLPQPDVHSILQLLHDPVCGLPSDVNVFDRAPQGQVTTTRVPWWKTTSRPAQTSTLTTRVPWWATTRAPESGKSSTRIPWWATTTRAPYPTTTTRKTTTRTPWWSSQITRSPLRTTSKPDNTFWHPTESFGTTRSPAPVSTIDSPLKPEVPVIKPMDFMVRSRSVQFAMTEKPPFTTVMNPMKFFTTTRTPITKPKPLIPYSCTADVFFLVDVSQGTGDKSQQYLDIAASAISSLPISQDTVRVGLISYSGPGRTHVRVFLDKHNEKEKLIEEMFLMERHGGTTRTADAIRYATKIFEGKAHPARKNVKKVLVVFTDGYSQDNPKEASRMARAKGIQLIAVAVKDRLAPPDTEQLTEIGGNGRSIFISPSGRDLREKIIGTQCQM</sequence>
<evidence type="ECO:0000313" key="3">
    <source>
        <dbReference type="EMBL" id="CBZ42120.1"/>
    </source>
</evidence>
<dbReference type="Proteomes" id="UP000001940">
    <property type="component" value="Chromosome V"/>
</dbReference>
<accession>G5EGU7</accession>
<dbReference type="Bgee" id="WBGene00007800">
    <property type="expression patterns" value="Expressed in embryo and 1 other cell type or tissue"/>
</dbReference>
<dbReference type="PaxDb" id="6239-C29A12.6b"/>
<dbReference type="FunCoup" id="G5EGU7">
    <property type="interactions" value="816"/>
</dbReference>
<dbReference type="InterPro" id="IPR036465">
    <property type="entry name" value="vWFA_dom_sf"/>
</dbReference>
<reference evidence="3 4" key="1">
    <citation type="journal article" date="1998" name="Science">
        <title>Genome sequence of the nematode C. elegans: a platform for investigating biology.</title>
        <authorList>
            <consortium name="The C. elegans sequencing consortium"/>
            <person name="Sulson J.E."/>
            <person name="Waterston R."/>
        </authorList>
    </citation>
    <scope>NUCLEOTIDE SEQUENCE [LARGE SCALE GENOMIC DNA]</scope>
    <source>
        <strain evidence="3 4">Bristol N2</strain>
    </source>
</reference>
<evidence type="ECO:0000313" key="5">
    <source>
        <dbReference type="WormBase" id="C29A12.6b"/>
    </source>
</evidence>
<dbReference type="ExpressionAtlas" id="G5EGU7">
    <property type="expression patterns" value="baseline and differential"/>
</dbReference>
<feature type="compositionally biased region" description="Low complexity" evidence="1">
    <location>
        <begin position="395"/>
        <end position="437"/>
    </location>
</feature>
<dbReference type="AlphaFoldDB" id="G5EGU7"/>
<dbReference type="CTD" id="179504"/>
<dbReference type="SUPFAM" id="SSF53300">
    <property type="entry name" value="vWA-like"/>
    <property type="match status" value="1"/>
</dbReference>
<feature type="region of interest" description="Disordered" evidence="1">
    <location>
        <begin position="339"/>
        <end position="437"/>
    </location>
</feature>
<dbReference type="AGR" id="WB:WBGene00007800"/>
<proteinExistence type="predicted"/>
<dbReference type="eggNOG" id="ENOG502SQGN">
    <property type="taxonomic scope" value="Eukaryota"/>
</dbReference>
<dbReference type="WormBase" id="C29A12.6b">
    <property type="protein sequence ID" value="CE45869"/>
    <property type="gene ID" value="WBGene00007800"/>
</dbReference>
<dbReference type="CDD" id="cd01476">
    <property type="entry name" value="VWA_integrin_invertebrates"/>
    <property type="match status" value="1"/>
</dbReference>
<feature type="compositionally biased region" description="Polar residues" evidence="1">
    <location>
        <begin position="365"/>
        <end position="374"/>
    </location>
</feature>
<evidence type="ECO:0000259" key="2">
    <source>
        <dbReference type="PROSITE" id="PS50234"/>
    </source>
</evidence>
<dbReference type="Reactome" id="R-CEL-1442490">
    <property type="pathway name" value="Collagen degradation"/>
</dbReference>
<dbReference type="Pfam" id="PF00092">
    <property type="entry name" value="VWA"/>
    <property type="match status" value="1"/>
</dbReference>
<gene>
    <name evidence="3 5" type="ORF">C29A12.6</name>
    <name evidence="3" type="ORF">CELE_C29A12.6</name>
</gene>
<dbReference type="GeneID" id="179504"/>
<dbReference type="RefSeq" id="NP_001256272.1">
    <property type="nucleotide sequence ID" value="NM_001269343.3"/>
</dbReference>
<dbReference type="InterPro" id="IPR002035">
    <property type="entry name" value="VWF_A"/>
</dbReference>
<dbReference type="STRING" id="6239.C29A12.6b.1"/>
<dbReference type="Gene3D" id="3.40.50.410">
    <property type="entry name" value="von Willebrand factor, type A domain"/>
    <property type="match status" value="1"/>
</dbReference>
<dbReference type="PROSITE" id="PS50234">
    <property type="entry name" value="VWFA"/>
    <property type="match status" value="1"/>
</dbReference>
<protein>
    <submittedName>
        <fullName evidence="3">VWFA domain-containing protein</fullName>
    </submittedName>
</protein>
<organism evidence="3 4">
    <name type="scientific">Caenorhabditis elegans</name>
    <dbReference type="NCBI Taxonomy" id="6239"/>
    <lineage>
        <taxon>Eukaryota</taxon>
        <taxon>Metazoa</taxon>
        <taxon>Ecdysozoa</taxon>
        <taxon>Nematoda</taxon>
        <taxon>Chromadorea</taxon>
        <taxon>Rhabditida</taxon>
        <taxon>Rhabditina</taxon>
        <taxon>Rhabditomorpha</taxon>
        <taxon>Rhabditoidea</taxon>
        <taxon>Rhabditidae</taxon>
        <taxon>Peloderinae</taxon>
        <taxon>Caenorhabditis</taxon>
    </lineage>
</organism>
<dbReference type="Reactome" id="R-CEL-186797">
    <property type="pathway name" value="Signaling by PDGF"/>
</dbReference>
<dbReference type="SMART" id="SM00327">
    <property type="entry name" value="VWA"/>
    <property type="match status" value="1"/>
</dbReference>
<dbReference type="Reactome" id="R-CEL-2022090">
    <property type="pathway name" value="Assembly of collagen fibrils and other multimeric structures"/>
</dbReference>
<dbReference type="Reactome" id="R-CEL-1650814">
    <property type="pathway name" value="Collagen biosynthesis and modifying enzymes"/>
</dbReference>
<dbReference type="InParanoid" id="G5EGU7"/>
<keyword evidence="4" id="KW-1185">Reference proteome</keyword>
<dbReference type="InterPro" id="IPR052229">
    <property type="entry name" value="Collagen-VI/PIF"/>
</dbReference>
<dbReference type="PANTHER" id="PTHR22588">
    <property type="entry name" value="VWFA DOMAIN-CONTAINING PROTEIN"/>
    <property type="match status" value="1"/>
</dbReference>
<dbReference type="PANTHER" id="PTHR22588:SF12">
    <property type="entry name" value="VWFA DOMAIN-CONTAINING PROTEIN"/>
    <property type="match status" value="1"/>
</dbReference>
<name>G5EGU7_CAEEL</name>
<dbReference type="EMBL" id="BX284605">
    <property type="protein sequence ID" value="CBZ42120.1"/>
    <property type="molecule type" value="Genomic_DNA"/>
</dbReference>
<evidence type="ECO:0000256" key="1">
    <source>
        <dbReference type="SAM" id="MobiDB-lite"/>
    </source>
</evidence>
<dbReference type="Reactome" id="R-CEL-216083">
    <property type="pathway name" value="Integrin cell surface interactions"/>
</dbReference>
<evidence type="ECO:0000313" key="4">
    <source>
        <dbReference type="Proteomes" id="UP000001940"/>
    </source>
</evidence>
<feature type="domain" description="VWFA" evidence="2">
    <location>
        <begin position="801"/>
        <end position="977"/>
    </location>
</feature>
<dbReference type="Reactome" id="R-CEL-8948216">
    <property type="pathway name" value="Collagen chain trimerization"/>
</dbReference>
<dbReference type="HOGENOM" id="CLU_303701_0_0_1"/>
<feature type="region of interest" description="Disordered" evidence="1">
    <location>
        <begin position="710"/>
        <end position="738"/>
    </location>
</feature>
<dbReference type="OrthoDB" id="10256829at2759"/>
<dbReference type="SMR" id="G5EGU7"/>